<keyword evidence="1" id="KW-0378">Hydrolase</keyword>
<dbReference type="EMBL" id="SBKN01000002">
    <property type="protein sequence ID" value="RXR23372.1"/>
    <property type="molecule type" value="Genomic_DNA"/>
</dbReference>
<proteinExistence type="predicted"/>
<comment type="caution">
    <text evidence="1">The sequence shown here is derived from an EMBL/GenBank/DDBJ whole genome shotgun (WGS) entry which is preliminary data.</text>
</comment>
<dbReference type="GO" id="GO:0016787">
    <property type="term" value="F:hydrolase activity"/>
    <property type="evidence" value="ECO:0007669"/>
    <property type="project" value="UniProtKB-KW"/>
</dbReference>
<accession>A0A4Q1KDB9</accession>
<sequence>MITIIEANTPALMKSFVMFPFGLYKNDSNWVPPLIQDELDTFDPKKNPSFSNAEAYFYLAYQDGKIVGRIAAIINWEEVNHQQKSKVRFGWWDVIDDLEVTKALLEKVYALGKKNNLSFVEGPMGFSNLDKVGVVTEGFDRIASMITWYNFPYYKNHLEALGYEKEKEYIESHFSFSNVDIAPYKKAGELIRKRYGYVSKSFQSTREILPYIDEMFALFNESYARLSSFVAINQIQIDYIKEKNIKLINPEYIKFVFDKEGKMVAFGIVMPSFSKALKKAKGRLFPFGFLHLLRAKKHHDEVLFYLIGVDPEHQNKGVTALIFEEYYDSFTKNGVQNCIRTPELEDNLAIQNIWKNFNSEIFRRRRTYTKAL</sequence>
<name>A0A4Q1KDB9_9FLAO</name>
<protein>
    <submittedName>
        <fullName evidence="1">GTP cyclohydrolase</fullName>
    </submittedName>
</protein>
<reference evidence="2" key="1">
    <citation type="submission" date="2019-01" db="EMBL/GenBank/DDBJ databases">
        <title>Cytophagaceae bacterium strain CAR-16.</title>
        <authorList>
            <person name="Chen W.-M."/>
        </authorList>
    </citation>
    <scope>NUCLEOTIDE SEQUENCE [LARGE SCALE GENOMIC DNA]</scope>
    <source>
        <strain evidence="2">WWJ-16</strain>
    </source>
</reference>
<gene>
    <name evidence="1" type="ORF">EQG61_05225</name>
</gene>
<dbReference type="SUPFAM" id="SSF55729">
    <property type="entry name" value="Acyl-CoA N-acyltransferases (Nat)"/>
    <property type="match status" value="1"/>
</dbReference>
<dbReference type="AlphaFoldDB" id="A0A4Q1KDB9"/>
<dbReference type="Proteomes" id="UP000289857">
    <property type="component" value="Unassembled WGS sequence"/>
</dbReference>
<evidence type="ECO:0000313" key="2">
    <source>
        <dbReference type="Proteomes" id="UP000289857"/>
    </source>
</evidence>
<dbReference type="Gene3D" id="3.40.630.30">
    <property type="match status" value="1"/>
</dbReference>
<dbReference type="InterPro" id="IPR039968">
    <property type="entry name" value="BcerS-like"/>
</dbReference>
<dbReference type="PANTHER" id="PTHR41368:SF1">
    <property type="entry name" value="PROTEIN YGHO"/>
    <property type="match status" value="1"/>
</dbReference>
<keyword evidence="2" id="KW-1185">Reference proteome</keyword>
<dbReference type="OrthoDB" id="9806005at2"/>
<dbReference type="PANTHER" id="PTHR41368">
    <property type="entry name" value="PROTEIN YGHO"/>
    <property type="match status" value="1"/>
</dbReference>
<dbReference type="InterPro" id="IPR016181">
    <property type="entry name" value="Acyl_CoA_acyltransferase"/>
</dbReference>
<organism evidence="1 2">
    <name type="scientific">Flavobacterium stagni</name>
    <dbReference type="NCBI Taxonomy" id="2506421"/>
    <lineage>
        <taxon>Bacteria</taxon>
        <taxon>Pseudomonadati</taxon>
        <taxon>Bacteroidota</taxon>
        <taxon>Flavobacteriia</taxon>
        <taxon>Flavobacteriales</taxon>
        <taxon>Flavobacteriaceae</taxon>
        <taxon>Flavobacterium</taxon>
    </lineage>
</organism>
<evidence type="ECO:0000313" key="1">
    <source>
        <dbReference type="EMBL" id="RXR23372.1"/>
    </source>
</evidence>
<dbReference type="CDD" id="cd04301">
    <property type="entry name" value="NAT_SF"/>
    <property type="match status" value="1"/>
</dbReference>
<dbReference type="RefSeq" id="WP_129460852.1">
    <property type="nucleotide sequence ID" value="NZ_SBKN01000002.1"/>
</dbReference>